<dbReference type="InterPro" id="IPR040059">
    <property type="entry name" value="PUM3"/>
</dbReference>
<keyword evidence="7" id="KW-1185">Reference proteome</keyword>
<dbReference type="GO" id="GO:0003730">
    <property type="term" value="F:mRNA 3'-UTR binding"/>
    <property type="evidence" value="ECO:0007669"/>
    <property type="project" value="EnsemblFungi"/>
</dbReference>
<dbReference type="PANTHER" id="PTHR13389">
    <property type="entry name" value="PUMILIO HOMOLOG 3"/>
    <property type="match status" value="1"/>
</dbReference>
<keyword evidence="2" id="KW-0694">RNA-binding</keyword>
<dbReference type="Proteomes" id="UP000094455">
    <property type="component" value="Unassembled WGS sequence"/>
</dbReference>
<feature type="compositionally biased region" description="Basic and acidic residues" evidence="4">
    <location>
        <begin position="10"/>
        <end position="28"/>
    </location>
</feature>
<dbReference type="Pfam" id="PF00806">
    <property type="entry name" value="PUF"/>
    <property type="match status" value="2"/>
</dbReference>
<dbReference type="STRING" id="763406.A0A1E3NFK2"/>
<feature type="region of interest" description="Disordered" evidence="4">
    <location>
        <begin position="1"/>
        <end position="102"/>
    </location>
</feature>
<dbReference type="PROSITE" id="PS50303">
    <property type="entry name" value="PUM_HD"/>
    <property type="match status" value="1"/>
</dbReference>
<evidence type="ECO:0000259" key="5">
    <source>
        <dbReference type="PROSITE" id="PS50303"/>
    </source>
</evidence>
<dbReference type="SUPFAM" id="SSF48371">
    <property type="entry name" value="ARM repeat"/>
    <property type="match status" value="1"/>
</dbReference>
<accession>A0A1E3NFK2</accession>
<dbReference type="GO" id="GO:0070180">
    <property type="term" value="F:large ribosomal subunit rRNA binding"/>
    <property type="evidence" value="ECO:0007669"/>
    <property type="project" value="EnsemblFungi"/>
</dbReference>
<name>A0A1E3NFK2_9ASCO</name>
<organism evidence="6 7">
    <name type="scientific">Pichia membranifaciens NRRL Y-2026</name>
    <dbReference type="NCBI Taxonomy" id="763406"/>
    <lineage>
        <taxon>Eukaryota</taxon>
        <taxon>Fungi</taxon>
        <taxon>Dikarya</taxon>
        <taxon>Ascomycota</taxon>
        <taxon>Saccharomycotina</taxon>
        <taxon>Pichiomycetes</taxon>
        <taxon>Pichiales</taxon>
        <taxon>Pichiaceae</taxon>
        <taxon>Pichia</taxon>
    </lineage>
</organism>
<evidence type="ECO:0000256" key="2">
    <source>
        <dbReference type="ARBA" id="ARBA00022884"/>
    </source>
</evidence>
<evidence type="ECO:0000313" key="7">
    <source>
        <dbReference type="Proteomes" id="UP000094455"/>
    </source>
</evidence>
<dbReference type="GO" id="GO:0048027">
    <property type="term" value="F:mRNA 5'-UTR binding"/>
    <property type="evidence" value="ECO:0007669"/>
    <property type="project" value="EnsemblFungi"/>
</dbReference>
<evidence type="ECO:0000313" key="6">
    <source>
        <dbReference type="EMBL" id="ODQ44876.1"/>
    </source>
</evidence>
<dbReference type="GO" id="GO:0005730">
    <property type="term" value="C:nucleolus"/>
    <property type="evidence" value="ECO:0007669"/>
    <property type="project" value="TreeGrafter"/>
</dbReference>
<dbReference type="OrthoDB" id="497380at2759"/>
<feature type="domain" description="PUM-HD" evidence="5">
    <location>
        <begin position="110"/>
        <end position="471"/>
    </location>
</feature>
<dbReference type="GeneID" id="30178276"/>
<dbReference type="InterPro" id="IPR001313">
    <property type="entry name" value="Pumilio_RNA-bd_rpt"/>
</dbReference>
<dbReference type="GO" id="GO:0050821">
    <property type="term" value="P:protein stabilization"/>
    <property type="evidence" value="ECO:0007669"/>
    <property type="project" value="EnsemblFungi"/>
</dbReference>
<dbReference type="SMART" id="SM00025">
    <property type="entry name" value="Pumilio"/>
    <property type="match status" value="6"/>
</dbReference>
<dbReference type="PANTHER" id="PTHR13389:SF0">
    <property type="entry name" value="PUMILIO HOMOLOG 3"/>
    <property type="match status" value="1"/>
</dbReference>
<protein>
    <recommendedName>
        <fullName evidence="5">PUM-HD domain-containing protein</fullName>
    </recommendedName>
</protein>
<dbReference type="GO" id="GO:0015934">
    <property type="term" value="C:large ribosomal subunit"/>
    <property type="evidence" value="ECO:0007669"/>
    <property type="project" value="EnsemblFungi"/>
</dbReference>
<dbReference type="InterPro" id="IPR033133">
    <property type="entry name" value="PUM-HD"/>
</dbReference>
<evidence type="ECO:0000256" key="1">
    <source>
        <dbReference type="ARBA" id="ARBA00022737"/>
    </source>
</evidence>
<keyword evidence="1" id="KW-0677">Repeat</keyword>
<dbReference type="RefSeq" id="XP_019015989.1">
    <property type="nucleotide sequence ID" value="XM_019161589.1"/>
</dbReference>
<dbReference type="Pfam" id="PF08144">
    <property type="entry name" value="CPL"/>
    <property type="match status" value="1"/>
</dbReference>
<dbReference type="AlphaFoldDB" id="A0A1E3NFK2"/>
<feature type="compositionally biased region" description="Basic and acidic residues" evidence="4">
    <location>
        <begin position="78"/>
        <end position="94"/>
    </location>
</feature>
<dbReference type="InterPro" id="IPR011989">
    <property type="entry name" value="ARM-like"/>
</dbReference>
<dbReference type="InterPro" id="IPR012959">
    <property type="entry name" value="CPL_dom"/>
</dbReference>
<proteinExistence type="predicted"/>
<feature type="repeat" description="Pumilio" evidence="3">
    <location>
        <begin position="176"/>
        <end position="211"/>
    </location>
</feature>
<dbReference type="GO" id="GO:0000900">
    <property type="term" value="F:mRNA regulatory element binding translation repressor activity"/>
    <property type="evidence" value="ECO:0007669"/>
    <property type="project" value="EnsemblFungi"/>
</dbReference>
<gene>
    <name evidence="6" type="ORF">PICMEDRAFT_17404</name>
</gene>
<dbReference type="EMBL" id="KV454005">
    <property type="protein sequence ID" value="ODQ44876.1"/>
    <property type="molecule type" value="Genomic_DNA"/>
</dbReference>
<dbReference type="Gene3D" id="1.25.10.10">
    <property type="entry name" value="Leucine-rich Repeat Variant"/>
    <property type="match status" value="1"/>
</dbReference>
<evidence type="ECO:0000256" key="4">
    <source>
        <dbReference type="SAM" id="MobiDB-lite"/>
    </source>
</evidence>
<dbReference type="GO" id="GO:0101031">
    <property type="term" value="C:protein folding chaperone complex"/>
    <property type="evidence" value="ECO:0007669"/>
    <property type="project" value="EnsemblFungi"/>
</dbReference>
<dbReference type="GO" id="GO:0042273">
    <property type="term" value="P:ribosomal large subunit biogenesis"/>
    <property type="evidence" value="ECO:0007669"/>
    <property type="project" value="EnsemblFungi"/>
</dbReference>
<dbReference type="PROSITE" id="PS50302">
    <property type="entry name" value="PUM"/>
    <property type="match status" value="2"/>
</dbReference>
<feature type="compositionally biased region" description="Acidic residues" evidence="4">
    <location>
        <begin position="41"/>
        <end position="62"/>
    </location>
</feature>
<sequence length="644" mass="73877">MSIQNKGSKRSAEVATEKPSKKSKHVEVSDVESESANTETSDSESEDDLDKMDSSDDDDNDDSRDSDKTVAGGDSEENPDKKTSKEQHEEQRKLLKERKNKRKSGVEVERIKKLWERLRVQNPPLPKEVRDKLSNETWELCEGVLGDLVLKHDASRVVQTLIKYSSKERRDDICKELRPYYYKLATSAYGKYLLIKLLHYGSKDSRAIIIKELHGKLRKLMRHREGAYVVEDMFVLYSTAKQRNLMIREFWGSQYAYFPDENDTRSIVEVCNESAEKKKLISGNLFGTIKASIEKGSIGFQILHAAMKEYVQIFEGQEVRDFIDLVTEQFASLVHTPEGCEVACIVLAKATAKERKGLLKSLREHAEALATNEHGQTVLQVIFMTVDDTVLVQKTFLPSFEDKMDTLLVNKYSRRPFIYLLNGLDKSYFSPLVLKDINRYSELSKETSKKPEAERRSQILKHFLPSFYNAFSKQAYDMLGENMGAQFAQELLYNNEFPEISTELREKSIDLIIDCVRGDLTNEDHLINRPYTPRLLKSLIQGGKWNKETKKVDEIPDISLGLEFAAKFVSEIFDSGKDEATLVSWITNKESSFVLVALCDKFKEFPKHDVAKEFVKHLKKQKKTIKKQEESNKGAKLLAKVLEL</sequence>
<dbReference type="InterPro" id="IPR016024">
    <property type="entry name" value="ARM-type_fold"/>
</dbReference>
<feature type="repeat" description="Pumilio" evidence="3">
    <location>
        <begin position="212"/>
        <end position="248"/>
    </location>
</feature>
<evidence type="ECO:0000256" key="3">
    <source>
        <dbReference type="PROSITE-ProRule" id="PRU00317"/>
    </source>
</evidence>
<reference evidence="6 7" key="1">
    <citation type="journal article" date="2016" name="Proc. Natl. Acad. Sci. U.S.A.">
        <title>Comparative genomics of biotechnologically important yeasts.</title>
        <authorList>
            <person name="Riley R."/>
            <person name="Haridas S."/>
            <person name="Wolfe K.H."/>
            <person name="Lopes M.R."/>
            <person name="Hittinger C.T."/>
            <person name="Goeker M."/>
            <person name="Salamov A.A."/>
            <person name="Wisecaver J.H."/>
            <person name="Long T.M."/>
            <person name="Calvey C.H."/>
            <person name="Aerts A.L."/>
            <person name="Barry K.W."/>
            <person name="Choi C."/>
            <person name="Clum A."/>
            <person name="Coughlan A.Y."/>
            <person name="Deshpande S."/>
            <person name="Douglass A.P."/>
            <person name="Hanson S.J."/>
            <person name="Klenk H.-P."/>
            <person name="LaButti K.M."/>
            <person name="Lapidus A."/>
            <person name="Lindquist E.A."/>
            <person name="Lipzen A.M."/>
            <person name="Meier-Kolthoff J.P."/>
            <person name="Ohm R.A."/>
            <person name="Otillar R.P."/>
            <person name="Pangilinan J.L."/>
            <person name="Peng Y."/>
            <person name="Rokas A."/>
            <person name="Rosa C.A."/>
            <person name="Scheuner C."/>
            <person name="Sibirny A.A."/>
            <person name="Slot J.C."/>
            <person name="Stielow J.B."/>
            <person name="Sun H."/>
            <person name="Kurtzman C.P."/>
            <person name="Blackwell M."/>
            <person name="Grigoriev I.V."/>
            <person name="Jeffries T.W."/>
        </authorList>
    </citation>
    <scope>NUCLEOTIDE SEQUENCE [LARGE SCALE GENOMIC DNA]</scope>
    <source>
        <strain evidence="6 7">NRRL Y-2026</strain>
    </source>
</reference>
<dbReference type="GO" id="GO:0030687">
    <property type="term" value="C:preribosome, large subunit precursor"/>
    <property type="evidence" value="ECO:0007669"/>
    <property type="project" value="EnsemblFungi"/>
</dbReference>